<sequence length="50" mass="5397">MCGQRLKSLELHLPDVFAVMAMQVTDTEGGSTLHCRSSVCPCCLTRTGRG</sequence>
<evidence type="ECO:0000313" key="2">
    <source>
        <dbReference type="Proteomes" id="UP000234681"/>
    </source>
</evidence>
<organism evidence="1 2">
    <name type="scientific">Rattus norvegicus</name>
    <name type="common">Rat</name>
    <dbReference type="NCBI Taxonomy" id="10116"/>
    <lineage>
        <taxon>Eukaryota</taxon>
        <taxon>Metazoa</taxon>
        <taxon>Chordata</taxon>
        <taxon>Craniata</taxon>
        <taxon>Vertebrata</taxon>
        <taxon>Euteleostomi</taxon>
        <taxon>Mammalia</taxon>
        <taxon>Eutheria</taxon>
        <taxon>Euarchontoglires</taxon>
        <taxon>Glires</taxon>
        <taxon>Rodentia</taxon>
        <taxon>Myomorpha</taxon>
        <taxon>Muroidea</taxon>
        <taxon>Muridae</taxon>
        <taxon>Murinae</taxon>
        <taxon>Rattus</taxon>
    </lineage>
</organism>
<dbReference type="Proteomes" id="UP000234681">
    <property type="component" value="Chromosome 4"/>
</dbReference>
<evidence type="ECO:0000313" key="1">
    <source>
        <dbReference type="EMBL" id="EDL99402.1"/>
    </source>
</evidence>
<protein>
    <submittedName>
        <fullName evidence="1">RCG24361</fullName>
    </submittedName>
</protein>
<name>A6K593_RAT</name>
<dbReference type="EMBL" id="CH474020">
    <property type="protein sequence ID" value="EDL99402.1"/>
    <property type="molecule type" value="Genomic_DNA"/>
</dbReference>
<gene>
    <name evidence="1" type="ORF">rCG_24361</name>
</gene>
<reference evidence="2" key="1">
    <citation type="submission" date="2005-09" db="EMBL/GenBank/DDBJ databases">
        <authorList>
            <person name="Mural R.J."/>
            <person name="Li P.W."/>
            <person name="Adams M.D."/>
            <person name="Amanatides P.G."/>
            <person name="Baden-Tillson H."/>
            <person name="Barnstead M."/>
            <person name="Chin S.H."/>
            <person name="Dew I."/>
            <person name="Evans C.A."/>
            <person name="Ferriera S."/>
            <person name="Flanigan M."/>
            <person name="Fosler C."/>
            <person name="Glodek A."/>
            <person name="Gu Z."/>
            <person name="Holt R.A."/>
            <person name="Jennings D."/>
            <person name="Kraft C.L."/>
            <person name="Lu F."/>
            <person name="Nguyen T."/>
            <person name="Nusskern D.R."/>
            <person name="Pfannkoch C.M."/>
            <person name="Sitter C."/>
            <person name="Sutton G.G."/>
            <person name="Venter J.C."/>
            <person name="Wang Z."/>
            <person name="Woodage T."/>
            <person name="Zheng X.H."/>
            <person name="Zhong F."/>
        </authorList>
    </citation>
    <scope>NUCLEOTIDE SEQUENCE [LARGE SCALE GENOMIC DNA]</scope>
    <source>
        <strain>BN</strain>
        <strain evidence="2">Sprague-Dawley</strain>
    </source>
</reference>
<dbReference type="AlphaFoldDB" id="A6K593"/>
<accession>A6K593</accession>
<proteinExistence type="predicted"/>